<name>A0A9K3GWE8_HELAN</name>
<dbReference type="Proteomes" id="UP000215914">
    <property type="component" value="Unassembled WGS sequence"/>
</dbReference>
<evidence type="ECO:0000313" key="3">
    <source>
        <dbReference type="EMBL" id="KAF5757451.1"/>
    </source>
</evidence>
<keyword evidence="4" id="KW-1185">Reference proteome</keyword>
<reference evidence="3" key="1">
    <citation type="journal article" date="2017" name="Nature">
        <title>The sunflower genome provides insights into oil metabolism, flowering and Asterid evolution.</title>
        <authorList>
            <person name="Badouin H."/>
            <person name="Gouzy J."/>
            <person name="Grassa C.J."/>
            <person name="Murat F."/>
            <person name="Staton S.E."/>
            <person name="Cottret L."/>
            <person name="Lelandais-Briere C."/>
            <person name="Owens G.L."/>
            <person name="Carrere S."/>
            <person name="Mayjonade B."/>
            <person name="Legrand L."/>
            <person name="Gill N."/>
            <person name="Kane N.C."/>
            <person name="Bowers J.E."/>
            <person name="Hubner S."/>
            <person name="Bellec A."/>
            <person name="Berard A."/>
            <person name="Berges H."/>
            <person name="Blanchet N."/>
            <person name="Boniface M.C."/>
            <person name="Brunel D."/>
            <person name="Catrice O."/>
            <person name="Chaidir N."/>
            <person name="Claudel C."/>
            <person name="Donnadieu C."/>
            <person name="Faraut T."/>
            <person name="Fievet G."/>
            <person name="Helmstetter N."/>
            <person name="King M."/>
            <person name="Knapp S.J."/>
            <person name="Lai Z."/>
            <person name="Le Paslier M.C."/>
            <person name="Lippi Y."/>
            <person name="Lorenzon L."/>
            <person name="Mandel J.R."/>
            <person name="Marage G."/>
            <person name="Marchand G."/>
            <person name="Marquand E."/>
            <person name="Bret-Mestries E."/>
            <person name="Morien E."/>
            <person name="Nambeesan S."/>
            <person name="Nguyen T."/>
            <person name="Pegot-Espagnet P."/>
            <person name="Pouilly N."/>
            <person name="Raftis F."/>
            <person name="Sallet E."/>
            <person name="Schiex T."/>
            <person name="Thomas J."/>
            <person name="Vandecasteele C."/>
            <person name="Vares D."/>
            <person name="Vear F."/>
            <person name="Vautrin S."/>
            <person name="Crespi M."/>
            <person name="Mangin B."/>
            <person name="Burke J.M."/>
            <person name="Salse J."/>
            <person name="Munos S."/>
            <person name="Vincourt P."/>
            <person name="Rieseberg L.H."/>
            <person name="Langlade N.B."/>
        </authorList>
    </citation>
    <scope>NUCLEOTIDE SEQUENCE</scope>
    <source>
        <tissue evidence="3">Leaves</tissue>
    </source>
</reference>
<protein>
    <submittedName>
        <fullName evidence="3">Uncharacterized protein</fullName>
    </submittedName>
</protein>
<feature type="transmembrane region" description="Helical" evidence="2">
    <location>
        <begin position="66"/>
        <end position="90"/>
    </location>
</feature>
<organism evidence="3 4">
    <name type="scientific">Helianthus annuus</name>
    <name type="common">Common sunflower</name>
    <dbReference type="NCBI Taxonomy" id="4232"/>
    <lineage>
        <taxon>Eukaryota</taxon>
        <taxon>Viridiplantae</taxon>
        <taxon>Streptophyta</taxon>
        <taxon>Embryophyta</taxon>
        <taxon>Tracheophyta</taxon>
        <taxon>Spermatophyta</taxon>
        <taxon>Magnoliopsida</taxon>
        <taxon>eudicotyledons</taxon>
        <taxon>Gunneridae</taxon>
        <taxon>Pentapetalae</taxon>
        <taxon>asterids</taxon>
        <taxon>campanulids</taxon>
        <taxon>Asterales</taxon>
        <taxon>Asteraceae</taxon>
        <taxon>Asteroideae</taxon>
        <taxon>Heliantheae alliance</taxon>
        <taxon>Heliantheae</taxon>
        <taxon>Helianthus</taxon>
    </lineage>
</organism>
<proteinExistence type="predicted"/>
<evidence type="ECO:0000313" key="4">
    <source>
        <dbReference type="Proteomes" id="UP000215914"/>
    </source>
</evidence>
<dbReference type="Gramene" id="mRNA:HanXRQr2_Chr17g0826841">
    <property type="protein sequence ID" value="mRNA:HanXRQr2_Chr17g0826841"/>
    <property type="gene ID" value="HanXRQr2_Chr17g0826841"/>
</dbReference>
<sequence length="141" mass="15510">MHAKNRLPGSGHNTPSPPASPLRSPRLRHPRAGKSAGKFALNVSNRSVAQRVAWIVLSVLLRRQGVFLFAPLLYISGMLFYMGTVSFDVVPDVIKVRKAPGSVYRSPVLYAKLRHEMDADNSSSDAILVSCKFVFSCIDVE</sequence>
<dbReference type="EMBL" id="MNCJ02000332">
    <property type="protein sequence ID" value="KAF5757451.1"/>
    <property type="molecule type" value="Genomic_DNA"/>
</dbReference>
<gene>
    <name evidence="3" type="ORF">HanXRQr2_Chr17g0826841</name>
</gene>
<dbReference type="AlphaFoldDB" id="A0A9K3GWE8"/>
<comment type="caution">
    <text evidence="3">The sequence shown here is derived from an EMBL/GenBank/DDBJ whole genome shotgun (WGS) entry which is preliminary data.</text>
</comment>
<accession>A0A9K3GWE8</accession>
<evidence type="ECO:0000256" key="2">
    <source>
        <dbReference type="SAM" id="Phobius"/>
    </source>
</evidence>
<keyword evidence="2" id="KW-1133">Transmembrane helix</keyword>
<reference evidence="3" key="2">
    <citation type="submission" date="2020-06" db="EMBL/GenBank/DDBJ databases">
        <title>Helianthus annuus Genome sequencing and assembly Release 2.</title>
        <authorList>
            <person name="Gouzy J."/>
            <person name="Langlade N."/>
            <person name="Munos S."/>
        </authorList>
    </citation>
    <scope>NUCLEOTIDE SEQUENCE</scope>
    <source>
        <tissue evidence="3">Leaves</tissue>
    </source>
</reference>
<feature type="region of interest" description="Disordered" evidence="1">
    <location>
        <begin position="1"/>
        <end position="32"/>
    </location>
</feature>
<evidence type="ECO:0000256" key="1">
    <source>
        <dbReference type="SAM" id="MobiDB-lite"/>
    </source>
</evidence>
<keyword evidence="2" id="KW-0812">Transmembrane</keyword>
<keyword evidence="2" id="KW-0472">Membrane</keyword>